<name>A0RX92_CENSY</name>
<dbReference type="EnsemblBacteria" id="ABK77959">
    <property type="protein sequence ID" value="ABK77959"/>
    <property type="gene ID" value="CENSYa_1336"/>
</dbReference>
<accession>A0RX92</accession>
<proteinExistence type="predicted"/>
<dbReference type="AlphaFoldDB" id="A0RX92"/>
<evidence type="ECO:0000313" key="1">
    <source>
        <dbReference type="EMBL" id="ABK77959.1"/>
    </source>
</evidence>
<dbReference type="EMBL" id="DP000238">
    <property type="protein sequence ID" value="ABK77959.1"/>
    <property type="molecule type" value="Genomic_DNA"/>
</dbReference>
<dbReference type="STRING" id="414004.CENSYa_1336"/>
<dbReference type="KEGG" id="csy:CENSYa_1336"/>
<reference evidence="1 2" key="1">
    <citation type="journal article" date="2006" name="Proc. Natl. Acad. Sci. U.S.A.">
        <title>Genomic analysis of the uncultivated marine crenarchaeote Cenarchaeum symbiosum.</title>
        <authorList>
            <person name="Hallam S.J."/>
            <person name="Konstantinidis K.T."/>
            <person name="Putnam N."/>
            <person name="Schleper C."/>
            <person name="Watanabe Y."/>
            <person name="Sugahara J."/>
            <person name="Preston C."/>
            <person name="de la Torre J."/>
            <person name="Richardson P.M."/>
            <person name="DeLong E.F."/>
        </authorList>
    </citation>
    <scope>NUCLEOTIDE SEQUENCE [LARGE SCALE GENOMIC DNA]</scope>
    <source>
        <strain evidence="2">A</strain>
    </source>
</reference>
<gene>
    <name evidence="1" type="ordered locus">CENSYa_1336</name>
</gene>
<keyword evidence="2" id="KW-1185">Reference proteome</keyword>
<evidence type="ECO:0000313" key="2">
    <source>
        <dbReference type="Proteomes" id="UP000000758"/>
    </source>
</evidence>
<sequence>MVEPELGAAMAHLKQRIRQIREEIDSLEEPRDVPGMIQSANLIRSNEHLSVKDRKKSELLAAYDEYAGQLESLVSTVFGIRDELKEILKEQSALIARSGASKSGD</sequence>
<protein>
    <submittedName>
        <fullName evidence="1">Uncharacterized protein</fullName>
    </submittedName>
</protein>
<organism evidence="1 2">
    <name type="scientific">Cenarchaeum symbiosum (strain A)</name>
    <dbReference type="NCBI Taxonomy" id="414004"/>
    <lineage>
        <taxon>Archaea</taxon>
        <taxon>Nitrososphaerota</taxon>
        <taxon>Candidatus Cenarchaeales</taxon>
        <taxon>Candidatus Cenarchaeaceae</taxon>
        <taxon>Candidatus Cenarchaeum</taxon>
    </lineage>
</organism>
<dbReference type="HOGENOM" id="CLU_170790_0_0_2"/>
<dbReference type="Proteomes" id="UP000000758">
    <property type="component" value="Chromosome"/>
</dbReference>